<name>A0A5M9ZEQ2_9BIFI</name>
<gene>
    <name evidence="1" type="ORF">EMB92_03475</name>
</gene>
<evidence type="ECO:0000313" key="2">
    <source>
        <dbReference type="Proteomes" id="UP000326060"/>
    </source>
</evidence>
<dbReference type="Proteomes" id="UP000326060">
    <property type="component" value="Unassembled WGS sequence"/>
</dbReference>
<dbReference type="AlphaFoldDB" id="A0A5M9ZEQ2"/>
<organism evidence="1 2">
    <name type="scientific">Bifidobacterium callitrichos</name>
    <dbReference type="NCBI Taxonomy" id="762209"/>
    <lineage>
        <taxon>Bacteria</taxon>
        <taxon>Bacillati</taxon>
        <taxon>Actinomycetota</taxon>
        <taxon>Actinomycetes</taxon>
        <taxon>Bifidobacteriales</taxon>
        <taxon>Bifidobacteriaceae</taxon>
        <taxon>Bifidobacterium</taxon>
    </lineage>
</organism>
<evidence type="ECO:0000313" key="1">
    <source>
        <dbReference type="EMBL" id="KAA8817617.1"/>
    </source>
</evidence>
<proteinExistence type="predicted"/>
<dbReference type="RefSeq" id="WP_150393767.1">
    <property type="nucleotide sequence ID" value="NZ_RZJP01000001.1"/>
</dbReference>
<dbReference type="EMBL" id="RZJP01000001">
    <property type="protein sequence ID" value="KAA8817617.1"/>
    <property type="molecule type" value="Genomic_DNA"/>
</dbReference>
<protein>
    <submittedName>
        <fullName evidence="1">Uncharacterized protein</fullName>
    </submittedName>
</protein>
<comment type="caution">
    <text evidence="1">The sequence shown here is derived from an EMBL/GenBank/DDBJ whole genome shotgun (WGS) entry which is preliminary data.</text>
</comment>
<accession>A0A5M9ZEQ2</accession>
<sequence length="843" mass="93152">MSDNGVIRSSARVRLSESWFPGEWLEPVHPDIVRSFLQDYGIAMGKLMTRYLRDQGVDDGIGEDPSGRSAGDVCDTPDCESDNGHDHLALGVDFMNICLIIDQKHTFPIQTRNLARIGYEPDEESVMEATLAIQSEFDGFVDFIAGLPADIDRREFVVAVEREYGFDGDIESMTMLRTLAKRAAEELAKKTVRGWFAASAEPSNATSELIARWRLDSPSEPSMMLAMAGTPSSDGYASKNPTVPERLRDAMSSWARCVAGNRRNTPRRREQVLSWCVWHAVLSAVWKRERMAYDEHWRGVDQSSRDPRCYCALADAIHEDADRVGVAVGRGTDEETDDGVLDGGLWNQLMARMFFVHRAVSRGYSRWCDLMPPEGDVAQLRLACRMIADDPSFIDVTLFALCNALIYDRIDPPSTARKAMRNLFDYACVSRMVASPGGGSGVREYAYVGLRKAICGYAGYRGERRELSGASYERYLAMIGKKSDGGSRGRTSKSVWVYPGMADWYATSDARDTIVSGVSEVLAGNDAYEDDAMSDAVWRFHQASDRAVSEWLASETVHATGLDGHGHFLSYRAADPVSPYQDVNAWRLGTALERYEGTVMWGSGSRLARLYRERGHLSKQGGQVTDRGVRDYAISARGTGDAIQYIASVAGFGGLLASERGVELLARLVDACDANGGDRFHKACWTLIRLARYKRHRLTVPCGTGRRAGMRLLDAAMGAKGRSDGAKDALVSELKLVNLLRTFHRMEVSTAKTMISNMESRDVADMIDLAEHIVHDTAQAVCIRLRSAGRIPASVRPTPLDCIGMHTGAFVEVECVFGRGLHATDEHGASRRTRRGSSNREVC</sequence>
<reference evidence="1 2" key="1">
    <citation type="journal article" date="2019" name="Syst. Appl. Microbiol.">
        <title>Characterization of Bifidobacterium species in feaces of the Egyptian fruit bat: Description of B. vespertilionis sp. nov. and B. rousetti sp. nov.</title>
        <authorList>
            <person name="Modesto M."/>
            <person name="Satti M."/>
            <person name="Watanabe K."/>
            <person name="Puglisi E."/>
            <person name="Morelli L."/>
            <person name="Huang C.-H."/>
            <person name="Liou J.-S."/>
            <person name="Miyashita M."/>
            <person name="Tamura T."/>
            <person name="Saito S."/>
            <person name="Mori K."/>
            <person name="Huang L."/>
            <person name="Sciavilla P."/>
            <person name="Sandri C."/>
            <person name="Spiezio C."/>
            <person name="Vitali F."/>
            <person name="Cavalieri D."/>
            <person name="Perpetuini G."/>
            <person name="Tofalo R."/>
            <person name="Bonetti A."/>
            <person name="Arita M."/>
            <person name="Mattarelli P."/>
        </authorList>
    </citation>
    <scope>NUCLEOTIDE SEQUENCE [LARGE SCALE GENOMIC DNA]</scope>
    <source>
        <strain evidence="1 2">RST27</strain>
    </source>
</reference>